<protein>
    <submittedName>
        <fullName evidence="1">Uncharacterized protein</fullName>
    </submittedName>
</protein>
<reference evidence="1 2" key="1">
    <citation type="submission" date="2024-06" db="EMBL/GenBank/DDBJ databases">
        <authorList>
            <person name="Pan Q."/>
            <person name="Wen M."/>
            <person name="Jouanno E."/>
            <person name="Zahm M."/>
            <person name="Klopp C."/>
            <person name="Cabau C."/>
            <person name="Louis A."/>
            <person name="Berthelot C."/>
            <person name="Parey E."/>
            <person name="Roest Crollius H."/>
            <person name="Montfort J."/>
            <person name="Robinson-Rechavi M."/>
            <person name="Bouchez O."/>
            <person name="Lampietro C."/>
            <person name="Lopez Roques C."/>
            <person name="Donnadieu C."/>
            <person name="Postlethwait J."/>
            <person name="Bobe J."/>
            <person name="Verreycken H."/>
            <person name="Guiguen Y."/>
        </authorList>
    </citation>
    <scope>NUCLEOTIDE SEQUENCE [LARGE SCALE GENOMIC DNA]</scope>
    <source>
        <strain evidence="1">Up_M1</strain>
        <tissue evidence="1">Testis</tissue>
    </source>
</reference>
<name>A0ABD0XHD3_UMBPY</name>
<gene>
    <name evidence="1" type="ORF">UPYG_G00005690</name>
</gene>
<comment type="caution">
    <text evidence="1">The sequence shown here is derived from an EMBL/GenBank/DDBJ whole genome shotgun (WGS) entry which is preliminary data.</text>
</comment>
<keyword evidence="2" id="KW-1185">Reference proteome</keyword>
<proteinExistence type="predicted"/>
<evidence type="ECO:0000313" key="2">
    <source>
        <dbReference type="Proteomes" id="UP001557470"/>
    </source>
</evidence>
<sequence length="92" mass="10600">EQKQHYTLKEFPLRPTSDFKICVKELVQGCGLLCMSDRNIRLTCNEHQPQPKTDLRGVVLSCYVRVLHGRGHGSLQTEINYSQVMNRQPTTE</sequence>
<accession>A0ABD0XHD3</accession>
<dbReference type="EMBL" id="JAGEUA010000001">
    <property type="protein sequence ID" value="KAL1020863.1"/>
    <property type="molecule type" value="Genomic_DNA"/>
</dbReference>
<feature type="non-terminal residue" evidence="1">
    <location>
        <position position="1"/>
    </location>
</feature>
<organism evidence="1 2">
    <name type="scientific">Umbra pygmaea</name>
    <name type="common">Eastern mudminnow</name>
    <dbReference type="NCBI Taxonomy" id="75934"/>
    <lineage>
        <taxon>Eukaryota</taxon>
        <taxon>Metazoa</taxon>
        <taxon>Chordata</taxon>
        <taxon>Craniata</taxon>
        <taxon>Vertebrata</taxon>
        <taxon>Euteleostomi</taxon>
        <taxon>Actinopterygii</taxon>
        <taxon>Neopterygii</taxon>
        <taxon>Teleostei</taxon>
        <taxon>Protacanthopterygii</taxon>
        <taxon>Esociformes</taxon>
        <taxon>Umbridae</taxon>
        <taxon>Umbra</taxon>
    </lineage>
</organism>
<dbReference type="Proteomes" id="UP001557470">
    <property type="component" value="Unassembled WGS sequence"/>
</dbReference>
<dbReference type="AlphaFoldDB" id="A0ABD0XHD3"/>
<evidence type="ECO:0000313" key="1">
    <source>
        <dbReference type="EMBL" id="KAL1020863.1"/>
    </source>
</evidence>